<dbReference type="EMBL" id="MG018926">
    <property type="protein sequence ID" value="ATW57912.1"/>
    <property type="molecule type" value="Genomic_DNA"/>
</dbReference>
<proteinExistence type="predicted"/>
<dbReference type="Pfam" id="PF23984">
    <property type="entry name" value="DUF7307"/>
    <property type="match status" value="1"/>
</dbReference>
<protein>
    <submittedName>
        <fullName evidence="1">Uncharacterized protein</fullName>
    </submittedName>
</protein>
<accession>A0A2H4P6W1</accession>
<dbReference type="OrthoDB" id="10514at10239"/>
<keyword evidence="2" id="KW-1185">Reference proteome</keyword>
<sequence>MTSVHINDPAHPDFQKADSIDYFEGYSPSGDDASVDIKERLLNLVDREVQLDADITTAKVALIELEEKLKKLRREELPELLDEMGQEECRLADGRKVGVARKVNGTVKEQNRAKWFEWLEETKNDGIIKTKVVSEFGRGELDEAKKAKEALQKAGYMSSLDQSIHAMTQSAFIREHLAKDQEEEGYKPLPDCVDLFEFREAKVTQPKDPAKRKKK</sequence>
<name>A0A2H4P6W1_9CAUD</name>
<evidence type="ECO:0000313" key="1">
    <source>
        <dbReference type="EMBL" id="ATW57912.1"/>
    </source>
</evidence>
<reference evidence="1 2" key="1">
    <citation type="submission" date="2017-09" db="EMBL/GenBank/DDBJ databases">
        <authorList>
            <person name="Ehlers B."/>
            <person name="Leendertz F.H."/>
        </authorList>
    </citation>
    <scope>NUCLEOTIDE SEQUENCE [LARGE SCALE GENOMIC DNA]</scope>
</reference>
<dbReference type="Proteomes" id="UP000241090">
    <property type="component" value="Segment"/>
</dbReference>
<evidence type="ECO:0000313" key="2">
    <source>
        <dbReference type="Proteomes" id="UP000241090"/>
    </source>
</evidence>
<organism evidence="1 2">
    <name type="scientific">Pseudomonas phage tabernarius</name>
    <dbReference type="NCBI Taxonomy" id="2048978"/>
    <lineage>
        <taxon>Viruses</taxon>
        <taxon>Duplodnaviria</taxon>
        <taxon>Heunggongvirae</taxon>
        <taxon>Uroviricota</taxon>
        <taxon>Caudoviricetes</taxon>
        <taxon>Lindbergviridae</taxon>
        <taxon>Tabernariusvirus</taxon>
        <taxon>Tabernariusvirus tabernarius</taxon>
    </lineage>
</organism>
<gene>
    <name evidence="1" type="ORF">CNR33_00066</name>
</gene>
<dbReference type="InterPro" id="IPR055731">
    <property type="entry name" value="Pam3_gp33-like"/>
</dbReference>